<keyword evidence="2" id="KW-0238">DNA-binding</keyword>
<evidence type="ECO:0000256" key="2">
    <source>
        <dbReference type="ARBA" id="ARBA00023125"/>
    </source>
</evidence>
<evidence type="ECO:0000259" key="4">
    <source>
        <dbReference type="PROSITE" id="PS51118"/>
    </source>
</evidence>
<dbReference type="Proteomes" id="UP000824037">
    <property type="component" value="Unassembled WGS sequence"/>
</dbReference>
<dbReference type="PANTHER" id="PTHR33204">
    <property type="entry name" value="TRANSCRIPTIONAL REGULATOR, MARR FAMILY"/>
    <property type="match status" value="1"/>
</dbReference>
<evidence type="ECO:0000313" key="5">
    <source>
        <dbReference type="EMBL" id="HIZ36565.1"/>
    </source>
</evidence>
<name>A0A9D2EFR1_9MICO</name>
<dbReference type="InterPro" id="IPR036388">
    <property type="entry name" value="WH-like_DNA-bd_sf"/>
</dbReference>
<keyword evidence="3" id="KW-0804">Transcription</keyword>
<feature type="domain" description="HTH hxlR-type" evidence="4">
    <location>
        <begin position="5"/>
        <end position="103"/>
    </location>
</feature>
<comment type="caution">
    <text evidence="5">The sequence shown here is derived from an EMBL/GenBank/DDBJ whole genome shotgun (WGS) entry which is preliminary data.</text>
</comment>
<reference evidence="5" key="1">
    <citation type="journal article" date="2021" name="PeerJ">
        <title>Extensive microbial diversity within the chicken gut microbiome revealed by metagenomics and culture.</title>
        <authorList>
            <person name="Gilroy R."/>
            <person name="Ravi A."/>
            <person name="Getino M."/>
            <person name="Pursley I."/>
            <person name="Horton D.L."/>
            <person name="Alikhan N.F."/>
            <person name="Baker D."/>
            <person name="Gharbi K."/>
            <person name="Hall N."/>
            <person name="Watson M."/>
            <person name="Adriaenssens E.M."/>
            <person name="Foster-Nyarko E."/>
            <person name="Jarju S."/>
            <person name="Secka A."/>
            <person name="Antonio M."/>
            <person name="Oren A."/>
            <person name="Chaudhuri R.R."/>
            <person name="La Ragione R."/>
            <person name="Hildebrand F."/>
            <person name="Pallen M.J."/>
        </authorList>
    </citation>
    <scope>NUCLEOTIDE SEQUENCE</scope>
    <source>
        <strain evidence="5">ChiGjej4B4-7305</strain>
    </source>
</reference>
<protein>
    <submittedName>
        <fullName evidence="5">Helix-turn-helix transcriptional regulator</fullName>
    </submittedName>
</protein>
<evidence type="ECO:0000313" key="6">
    <source>
        <dbReference type="Proteomes" id="UP000824037"/>
    </source>
</evidence>
<organism evidence="5 6">
    <name type="scientific">Candidatus Ruania gallistercoris</name>
    <dbReference type="NCBI Taxonomy" id="2838746"/>
    <lineage>
        <taxon>Bacteria</taxon>
        <taxon>Bacillati</taxon>
        <taxon>Actinomycetota</taxon>
        <taxon>Actinomycetes</taxon>
        <taxon>Micrococcales</taxon>
        <taxon>Ruaniaceae</taxon>
        <taxon>Ruania</taxon>
    </lineage>
</organism>
<dbReference type="EMBL" id="DXBY01000211">
    <property type="protein sequence ID" value="HIZ36565.1"/>
    <property type="molecule type" value="Genomic_DNA"/>
</dbReference>
<dbReference type="SUPFAM" id="SSF46785">
    <property type="entry name" value="Winged helix' DNA-binding domain"/>
    <property type="match status" value="1"/>
</dbReference>
<proteinExistence type="predicted"/>
<dbReference type="InterPro" id="IPR002577">
    <property type="entry name" value="HTH_HxlR"/>
</dbReference>
<evidence type="ECO:0000256" key="1">
    <source>
        <dbReference type="ARBA" id="ARBA00023015"/>
    </source>
</evidence>
<dbReference type="AlphaFoldDB" id="A0A9D2EFR1"/>
<keyword evidence="1" id="KW-0805">Transcription regulation</keyword>
<accession>A0A9D2EFR1</accession>
<evidence type="ECO:0000256" key="3">
    <source>
        <dbReference type="ARBA" id="ARBA00023163"/>
    </source>
</evidence>
<dbReference type="Pfam" id="PF01638">
    <property type="entry name" value="HxlR"/>
    <property type="match status" value="1"/>
</dbReference>
<dbReference type="PANTHER" id="PTHR33204:SF18">
    <property type="entry name" value="TRANSCRIPTIONAL REGULATORY PROTEIN"/>
    <property type="match status" value="1"/>
</dbReference>
<gene>
    <name evidence="5" type="ORF">H9815_12370</name>
</gene>
<dbReference type="PROSITE" id="PS51118">
    <property type="entry name" value="HTH_HXLR"/>
    <property type="match status" value="1"/>
</dbReference>
<dbReference type="Gene3D" id="1.10.10.10">
    <property type="entry name" value="Winged helix-like DNA-binding domain superfamily/Winged helix DNA-binding domain"/>
    <property type="match status" value="1"/>
</dbReference>
<dbReference type="InterPro" id="IPR036390">
    <property type="entry name" value="WH_DNA-bd_sf"/>
</dbReference>
<reference evidence="5" key="2">
    <citation type="submission" date="2021-04" db="EMBL/GenBank/DDBJ databases">
        <authorList>
            <person name="Gilroy R."/>
        </authorList>
    </citation>
    <scope>NUCLEOTIDE SEQUENCE</scope>
    <source>
        <strain evidence="5">ChiGjej4B4-7305</strain>
    </source>
</reference>
<dbReference type="GO" id="GO:0003677">
    <property type="term" value="F:DNA binding"/>
    <property type="evidence" value="ECO:0007669"/>
    <property type="project" value="UniProtKB-KW"/>
</dbReference>
<sequence length="103" mass="11046">MTAAGPQDQNVRLTRAVAVIGRPWTLLIVDRLSAGSLRFSEIVASLPGISTNLLSERLRTLGVVGITQRVAAGSVSNYQLTDLGHELKPIITALENWGARLPD</sequence>